<dbReference type="AlphaFoldDB" id="X1G512"/>
<gene>
    <name evidence="5" type="ORF">S03H2_13335</name>
</gene>
<sequence length="122" mass="13308">MATAIEVQRSLEAVEQLAKEGIEVEVVDPRTLKPLDLDPIVASVKKTSRLMIVHDAVKIGGYGGEIAASVAESEAFGYLDAPIVRLGGRDMPIPYNRTLEYHTVPQVEDIVAKARDLVKVRV</sequence>
<evidence type="ECO:0000256" key="3">
    <source>
        <dbReference type="ARBA" id="ARBA00023052"/>
    </source>
</evidence>
<dbReference type="PANTHER" id="PTHR43257:SF2">
    <property type="entry name" value="PYRUVATE DEHYDROGENASE E1 COMPONENT SUBUNIT BETA"/>
    <property type="match status" value="1"/>
</dbReference>
<keyword evidence="2" id="KW-0560">Oxidoreductase</keyword>
<feature type="domain" description="Transketolase C-terminal" evidence="4">
    <location>
        <begin position="2"/>
        <end position="110"/>
    </location>
</feature>
<proteinExistence type="predicted"/>
<comment type="caution">
    <text evidence="5">The sequence shown here is derived from an EMBL/GenBank/DDBJ whole genome shotgun (WGS) entry which is preliminary data.</text>
</comment>
<keyword evidence="3" id="KW-0786">Thiamine pyrophosphate</keyword>
<evidence type="ECO:0000256" key="1">
    <source>
        <dbReference type="ARBA" id="ARBA00001964"/>
    </source>
</evidence>
<evidence type="ECO:0000259" key="4">
    <source>
        <dbReference type="Pfam" id="PF02780"/>
    </source>
</evidence>
<dbReference type="EMBL" id="BARU01006769">
    <property type="protein sequence ID" value="GAH36649.1"/>
    <property type="molecule type" value="Genomic_DNA"/>
</dbReference>
<protein>
    <recommendedName>
        <fullName evidence="4">Transketolase C-terminal domain-containing protein</fullName>
    </recommendedName>
</protein>
<comment type="cofactor">
    <cofactor evidence="1">
        <name>thiamine diphosphate</name>
        <dbReference type="ChEBI" id="CHEBI:58937"/>
    </cofactor>
</comment>
<organism evidence="5">
    <name type="scientific">marine sediment metagenome</name>
    <dbReference type="NCBI Taxonomy" id="412755"/>
    <lineage>
        <taxon>unclassified sequences</taxon>
        <taxon>metagenomes</taxon>
        <taxon>ecological metagenomes</taxon>
    </lineage>
</organism>
<dbReference type="InterPro" id="IPR033248">
    <property type="entry name" value="Transketolase_C"/>
</dbReference>
<dbReference type="GO" id="GO:0016491">
    <property type="term" value="F:oxidoreductase activity"/>
    <property type="evidence" value="ECO:0007669"/>
    <property type="project" value="UniProtKB-KW"/>
</dbReference>
<dbReference type="InterPro" id="IPR009014">
    <property type="entry name" value="Transketo_C/PFOR_II"/>
</dbReference>
<name>X1G512_9ZZZZ</name>
<dbReference type="SUPFAM" id="SSF52922">
    <property type="entry name" value="TK C-terminal domain-like"/>
    <property type="match status" value="1"/>
</dbReference>
<evidence type="ECO:0000313" key="5">
    <source>
        <dbReference type="EMBL" id="GAH36649.1"/>
    </source>
</evidence>
<reference evidence="5" key="1">
    <citation type="journal article" date="2014" name="Front. Microbiol.">
        <title>High frequency of phylogenetically diverse reductive dehalogenase-homologous genes in deep subseafloor sedimentary metagenomes.</title>
        <authorList>
            <person name="Kawai M."/>
            <person name="Futagami T."/>
            <person name="Toyoda A."/>
            <person name="Takaki Y."/>
            <person name="Nishi S."/>
            <person name="Hori S."/>
            <person name="Arai W."/>
            <person name="Tsubouchi T."/>
            <person name="Morono Y."/>
            <person name="Uchiyama I."/>
            <person name="Ito T."/>
            <person name="Fujiyama A."/>
            <person name="Inagaki F."/>
            <person name="Takami H."/>
        </authorList>
    </citation>
    <scope>NUCLEOTIDE SEQUENCE</scope>
    <source>
        <strain evidence="5">Expedition CK06-06</strain>
    </source>
</reference>
<dbReference type="Pfam" id="PF02780">
    <property type="entry name" value="Transketolase_C"/>
    <property type="match status" value="1"/>
</dbReference>
<evidence type="ECO:0000256" key="2">
    <source>
        <dbReference type="ARBA" id="ARBA00023002"/>
    </source>
</evidence>
<dbReference type="PANTHER" id="PTHR43257">
    <property type="entry name" value="PYRUVATE DEHYDROGENASE E1 COMPONENT BETA SUBUNIT"/>
    <property type="match status" value="1"/>
</dbReference>
<dbReference type="Gene3D" id="3.40.50.920">
    <property type="match status" value="1"/>
</dbReference>
<accession>X1G512</accession>